<name>A0A0F9LKE4_9ZZZZ</name>
<organism evidence="1">
    <name type="scientific">marine sediment metagenome</name>
    <dbReference type="NCBI Taxonomy" id="412755"/>
    <lineage>
        <taxon>unclassified sequences</taxon>
        <taxon>metagenomes</taxon>
        <taxon>ecological metagenomes</taxon>
    </lineage>
</organism>
<dbReference type="AlphaFoldDB" id="A0A0F9LKE4"/>
<sequence>MTKLHLLPPEELAELLGLACKRFGIDLIGRCSRETVSPLVLATAMHLTNDPPEAEE</sequence>
<protein>
    <submittedName>
        <fullName evidence="1">Uncharacterized protein</fullName>
    </submittedName>
</protein>
<comment type="caution">
    <text evidence="1">The sequence shown here is derived from an EMBL/GenBank/DDBJ whole genome shotgun (WGS) entry which is preliminary data.</text>
</comment>
<dbReference type="EMBL" id="LAZR01006213">
    <property type="protein sequence ID" value="KKM93868.1"/>
    <property type="molecule type" value="Genomic_DNA"/>
</dbReference>
<accession>A0A0F9LKE4</accession>
<gene>
    <name evidence="1" type="ORF">LCGC14_1203970</name>
</gene>
<evidence type="ECO:0000313" key="1">
    <source>
        <dbReference type="EMBL" id="KKM93868.1"/>
    </source>
</evidence>
<reference evidence="1" key="1">
    <citation type="journal article" date="2015" name="Nature">
        <title>Complex archaea that bridge the gap between prokaryotes and eukaryotes.</title>
        <authorList>
            <person name="Spang A."/>
            <person name="Saw J.H."/>
            <person name="Jorgensen S.L."/>
            <person name="Zaremba-Niedzwiedzka K."/>
            <person name="Martijn J."/>
            <person name="Lind A.E."/>
            <person name="van Eijk R."/>
            <person name="Schleper C."/>
            <person name="Guy L."/>
            <person name="Ettema T.J."/>
        </authorList>
    </citation>
    <scope>NUCLEOTIDE SEQUENCE</scope>
</reference>
<proteinExistence type="predicted"/>